<accession>A0ACB9PXH0</accession>
<dbReference type="Proteomes" id="UP000828941">
    <property type="component" value="Chromosome 2"/>
</dbReference>
<dbReference type="EMBL" id="CM039427">
    <property type="protein sequence ID" value="KAI4353055.1"/>
    <property type="molecule type" value="Genomic_DNA"/>
</dbReference>
<organism evidence="1 2">
    <name type="scientific">Bauhinia variegata</name>
    <name type="common">Purple orchid tree</name>
    <name type="synonym">Phanera variegata</name>
    <dbReference type="NCBI Taxonomy" id="167791"/>
    <lineage>
        <taxon>Eukaryota</taxon>
        <taxon>Viridiplantae</taxon>
        <taxon>Streptophyta</taxon>
        <taxon>Embryophyta</taxon>
        <taxon>Tracheophyta</taxon>
        <taxon>Spermatophyta</taxon>
        <taxon>Magnoliopsida</taxon>
        <taxon>eudicotyledons</taxon>
        <taxon>Gunneridae</taxon>
        <taxon>Pentapetalae</taxon>
        <taxon>rosids</taxon>
        <taxon>fabids</taxon>
        <taxon>Fabales</taxon>
        <taxon>Fabaceae</taxon>
        <taxon>Cercidoideae</taxon>
        <taxon>Cercideae</taxon>
        <taxon>Bauhiniinae</taxon>
        <taxon>Bauhinia</taxon>
    </lineage>
</organism>
<name>A0ACB9PXH0_BAUVA</name>
<gene>
    <name evidence="1" type="ORF">L6164_002033</name>
</gene>
<proteinExistence type="predicted"/>
<comment type="caution">
    <text evidence="1">The sequence shown here is derived from an EMBL/GenBank/DDBJ whole genome shotgun (WGS) entry which is preliminary data.</text>
</comment>
<evidence type="ECO:0000313" key="2">
    <source>
        <dbReference type="Proteomes" id="UP000828941"/>
    </source>
</evidence>
<reference evidence="1 2" key="1">
    <citation type="journal article" date="2022" name="DNA Res.">
        <title>Chromosomal-level genome assembly of the orchid tree Bauhinia variegata (Leguminosae; Cercidoideae) supports the allotetraploid origin hypothesis of Bauhinia.</title>
        <authorList>
            <person name="Zhong Y."/>
            <person name="Chen Y."/>
            <person name="Zheng D."/>
            <person name="Pang J."/>
            <person name="Liu Y."/>
            <person name="Luo S."/>
            <person name="Meng S."/>
            <person name="Qian L."/>
            <person name="Wei D."/>
            <person name="Dai S."/>
            <person name="Zhou R."/>
        </authorList>
    </citation>
    <scope>NUCLEOTIDE SEQUENCE [LARGE SCALE GENOMIC DNA]</scope>
    <source>
        <strain evidence="1">BV-YZ2020</strain>
    </source>
</reference>
<sequence>MPNMLLSIQRFEVYYAEPHLPPDQATATPPPSSATASGGSSVGLLCDSRLFNDDKPGTHFGHKKENNKGHSFSLD</sequence>
<evidence type="ECO:0000313" key="1">
    <source>
        <dbReference type="EMBL" id="KAI4353055.1"/>
    </source>
</evidence>
<protein>
    <submittedName>
        <fullName evidence="1">Uncharacterized protein</fullName>
    </submittedName>
</protein>
<keyword evidence="2" id="KW-1185">Reference proteome</keyword>